<gene>
    <name evidence="1" type="ORF">GFB56_12475</name>
</gene>
<dbReference type="AlphaFoldDB" id="A0AAW4FHN5"/>
<evidence type="ECO:0000313" key="1">
    <source>
        <dbReference type="EMBL" id="MBM3091628.1"/>
    </source>
</evidence>
<dbReference type="EMBL" id="WXFA01000006">
    <property type="protein sequence ID" value="MBM3091628.1"/>
    <property type="molecule type" value="Genomic_DNA"/>
</dbReference>
<dbReference type="Proteomes" id="UP000744980">
    <property type="component" value="Unassembled WGS sequence"/>
</dbReference>
<proteinExistence type="predicted"/>
<comment type="caution">
    <text evidence="1">The sequence shown here is derived from an EMBL/GenBank/DDBJ whole genome shotgun (WGS) entry which is preliminary data.</text>
</comment>
<accession>A0AAW4FHN5</accession>
<dbReference type="RefSeq" id="WP_203528036.1">
    <property type="nucleotide sequence ID" value="NZ_CP083370.1"/>
</dbReference>
<evidence type="ECO:0000313" key="2">
    <source>
        <dbReference type="Proteomes" id="UP000744980"/>
    </source>
</evidence>
<sequence>MAEILEFPLTRDQREAKERLREAMREFNAAVKFAAKTGLEVKTYQLTCYATYSAEPLTLVDFSANIPGRMPTGNVEGF</sequence>
<reference evidence="1 2" key="1">
    <citation type="submission" date="2020-01" db="EMBL/GenBank/DDBJ databases">
        <title>Draft genome assembly of Ensifer adhaerens T173.</title>
        <authorList>
            <person name="Craig J.E."/>
            <person name="Stinchcombe J.R."/>
        </authorList>
    </citation>
    <scope>NUCLEOTIDE SEQUENCE [LARGE SCALE GENOMIC DNA]</scope>
    <source>
        <strain evidence="1 2">T173</strain>
    </source>
</reference>
<protein>
    <recommendedName>
        <fullName evidence="3">Transposase</fullName>
    </recommendedName>
</protein>
<name>A0AAW4FHN5_9HYPH</name>
<keyword evidence="2" id="KW-1185">Reference proteome</keyword>
<organism evidence="1 2">
    <name type="scientific">Ensifer canadensis</name>
    <dbReference type="NCBI Taxonomy" id="555315"/>
    <lineage>
        <taxon>Bacteria</taxon>
        <taxon>Pseudomonadati</taxon>
        <taxon>Pseudomonadota</taxon>
        <taxon>Alphaproteobacteria</taxon>
        <taxon>Hyphomicrobiales</taxon>
        <taxon>Rhizobiaceae</taxon>
        <taxon>Sinorhizobium/Ensifer group</taxon>
        <taxon>Ensifer</taxon>
    </lineage>
</organism>
<evidence type="ECO:0008006" key="3">
    <source>
        <dbReference type="Google" id="ProtNLM"/>
    </source>
</evidence>